<protein>
    <submittedName>
        <fullName evidence="2">F-box protein</fullName>
    </submittedName>
</protein>
<evidence type="ECO:0000313" key="3">
    <source>
        <dbReference type="Proteomes" id="UP001558713"/>
    </source>
</evidence>
<dbReference type="EMBL" id="JBANAX010000834">
    <property type="protein sequence ID" value="KAL1192043.1"/>
    <property type="molecule type" value="Genomic_DNA"/>
</dbReference>
<reference evidence="2 3" key="1">
    <citation type="submission" date="2024-04" db="EMBL/GenBank/DDBJ databases">
        <title>Genome assembly C_amara_ONT_v2.</title>
        <authorList>
            <person name="Yant L."/>
            <person name="Moore C."/>
            <person name="Slenker M."/>
        </authorList>
    </citation>
    <scope>NUCLEOTIDE SEQUENCE [LARGE SCALE GENOMIC DNA]</scope>
    <source>
        <tissue evidence="2">Leaf</tissue>
    </source>
</reference>
<sequence>MISRHRSKRRKIKNESQVTSETRRCVDEDSVPRELVFEILLRLPSKSISRFLFVSKLWATIIRSRYFIKTFASRTSLRQPRLLFAFVNSKYKNEQNMWNFFSSSSTPTKESPTYLSLTRCSIPNRSSSDKYINKFPRYVNGLISVGHGEKQIICNPSTGKSITLPKVKSTEKSFQSFFGYDPVDDHYKVLCMSSAESEHQIFTLGGVDKSWRMIEYNILHIPKTNGVCINGIVYYVASTYGNRDEWCLVRFDVRSEKFDQLVKFLGDPSRPPMLFNNPYLMSYKGKATLVDKMEHQRFELWILEDAEKHEWSKIRFQIKHPLIDSYSSRLLRIMDVTNHLGEIVFVFPDSRNPKDFYILCYHHEKKSLWFDKIKDKSYKNIWRFREMIPFFNYVESVMLL</sequence>
<dbReference type="Proteomes" id="UP001558713">
    <property type="component" value="Unassembled WGS sequence"/>
</dbReference>
<proteinExistence type="predicted"/>
<feature type="domain" description="F-box" evidence="1">
    <location>
        <begin position="31"/>
        <end position="71"/>
    </location>
</feature>
<name>A0ABD0ZBJ1_CARAN</name>
<dbReference type="NCBIfam" id="TIGR01640">
    <property type="entry name" value="F_box_assoc_1"/>
    <property type="match status" value="1"/>
</dbReference>
<comment type="caution">
    <text evidence="2">The sequence shown here is derived from an EMBL/GenBank/DDBJ whole genome shotgun (WGS) entry which is preliminary data.</text>
</comment>
<gene>
    <name evidence="2" type="ORF">V5N11_012865</name>
</gene>
<dbReference type="InterPro" id="IPR001810">
    <property type="entry name" value="F-box_dom"/>
</dbReference>
<accession>A0ABD0ZBJ1</accession>
<dbReference type="PANTHER" id="PTHR31111">
    <property type="entry name" value="BNAA05G37150D PROTEIN-RELATED"/>
    <property type="match status" value="1"/>
</dbReference>
<dbReference type="SUPFAM" id="SSF81383">
    <property type="entry name" value="F-box domain"/>
    <property type="match status" value="1"/>
</dbReference>
<organism evidence="2 3">
    <name type="scientific">Cardamine amara subsp. amara</name>
    <dbReference type="NCBI Taxonomy" id="228776"/>
    <lineage>
        <taxon>Eukaryota</taxon>
        <taxon>Viridiplantae</taxon>
        <taxon>Streptophyta</taxon>
        <taxon>Embryophyta</taxon>
        <taxon>Tracheophyta</taxon>
        <taxon>Spermatophyta</taxon>
        <taxon>Magnoliopsida</taxon>
        <taxon>eudicotyledons</taxon>
        <taxon>Gunneridae</taxon>
        <taxon>Pentapetalae</taxon>
        <taxon>rosids</taxon>
        <taxon>malvids</taxon>
        <taxon>Brassicales</taxon>
        <taxon>Brassicaceae</taxon>
        <taxon>Cardamineae</taxon>
        <taxon>Cardamine</taxon>
    </lineage>
</organism>
<dbReference type="Pfam" id="PF00646">
    <property type="entry name" value="F-box"/>
    <property type="match status" value="1"/>
</dbReference>
<dbReference type="AlphaFoldDB" id="A0ABD0ZBJ1"/>
<dbReference type="SMART" id="SM00256">
    <property type="entry name" value="FBOX"/>
    <property type="match status" value="1"/>
</dbReference>
<evidence type="ECO:0000313" key="2">
    <source>
        <dbReference type="EMBL" id="KAL1192043.1"/>
    </source>
</evidence>
<dbReference type="PANTHER" id="PTHR31111:SF138">
    <property type="entry name" value="F-BOX ASSOCIATED DOMAIN-CONTAINING PROTEIN"/>
    <property type="match status" value="1"/>
</dbReference>
<evidence type="ECO:0000259" key="1">
    <source>
        <dbReference type="SMART" id="SM00256"/>
    </source>
</evidence>
<dbReference type="InterPro" id="IPR013187">
    <property type="entry name" value="F-box-assoc_dom_typ3"/>
</dbReference>
<dbReference type="Pfam" id="PF08268">
    <property type="entry name" value="FBA_3"/>
    <property type="match status" value="1"/>
</dbReference>
<keyword evidence="3" id="KW-1185">Reference proteome</keyword>
<dbReference type="InterPro" id="IPR036047">
    <property type="entry name" value="F-box-like_dom_sf"/>
</dbReference>
<dbReference type="InterPro" id="IPR017451">
    <property type="entry name" value="F-box-assoc_interact_dom"/>
</dbReference>